<dbReference type="RefSeq" id="WP_203761323.1">
    <property type="nucleotide sequence ID" value="NZ_BAAABO010000029.1"/>
</dbReference>
<protein>
    <submittedName>
        <fullName evidence="1">Uncharacterized protein</fullName>
    </submittedName>
</protein>
<proteinExistence type="predicted"/>
<evidence type="ECO:0000313" key="1">
    <source>
        <dbReference type="EMBL" id="GID73401.1"/>
    </source>
</evidence>
<dbReference type="Proteomes" id="UP000609879">
    <property type="component" value="Unassembled WGS sequence"/>
</dbReference>
<name>A0ABQ3Y078_9ACTN</name>
<gene>
    <name evidence="1" type="ORF">Ade02nite_20420</name>
</gene>
<sequence length="87" mass="10060">MSAYDNDLRVDRINEHHFVVTAPDDNYDVSAWMSEQHWLIDPARNSHARREANIRNREEAEAFTARTVRGPFRSADEAIHSLIGDPQ</sequence>
<keyword evidence="2" id="KW-1185">Reference proteome</keyword>
<dbReference type="EMBL" id="BOMI01000033">
    <property type="protein sequence ID" value="GID73401.1"/>
    <property type="molecule type" value="Genomic_DNA"/>
</dbReference>
<accession>A0ABQ3Y078</accession>
<reference evidence="1 2" key="1">
    <citation type="submission" date="2021-01" db="EMBL/GenBank/DDBJ databases">
        <title>Whole genome shotgun sequence of Actinoplanes deccanensis NBRC 13994.</title>
        <authorList>
            <person name="Komaki H."/>
            <person name="Tamura T."/>
        </authorList>
    </citation>
    <scope>NUCLEOTIDE SEQUENCE [LARGE SCALE GENOMIC DNA]</scope>
    <source>
        <strain evidence="1 2">NBRC 13994</strain>
    </source>
</reference>
<organism evidence="1 2">
    <name type="scientific">Paractinoplanes deccanensis</name>
    <dbReference type="NCBI Taxonomy" id="113561"/>
    <lineage>
        <taxon>Bacteria</taxon>
        <taxon>Bacillati</taxon>
        <taxon>Actinomycetota</taxon>
        <taxon>Actinomycetes</taxon>
        <taxon>Micromonosporales</taxon>
        <taxon>Micromonosporaceae</taxon>
        <taxon>Paractinoplanes</taxon>
    </lineage>
</organism>
<evidence type="ECO:0000313" key="2">
    <source>
        <dbReference type="Proteomes" id="UP000609879"/>
    </source>
</evidence>
<comment type="caution">
    <text evidence="1">The sequence shown here is derived from an EMBL/GenBank/DDBJ whole genome shotgun (WGS) entry which is preliminary data.</text>
</comment>